<comment type="caution">
    <text evidence="2">The sequence shown here is derived from an EMBL/GenBank/DDBJ whole genome shotgun (WGS) entry which is preliminary data.</text>
</comment>
<dbReference type="Proteomes" id="UP001313282">
    <property type="component" value="Unassembled WGS sequence"/>
</dbReference>
<proteinExistence type="predicted"/>
<evidence type="ECO:0000256" key="1">
    <source>
        <dbReference type="SAM" id="SignalP"/>
    </source>
</evidence>
<keyword evidence="1" id="KW-0732">Signal</keyword>
<reference evidence="2 3" key="1">
    <citation type="submission" date="2019-10" db="EMBL/GenBank/DDBJ databases">
        <authorList>
            <person name="Palmer J.M."/>
        </authorList>
    </citation>
    <scope>NUCLEOTIDE SEQUENCE [LARGE SCALE GENOMIC DNA]</scope>
    <source>
        <strain evidence="2 3">TWF718</strain>
    </source>
</reference>
<dbReference type="AlphaFoldDB" id="A0AAN8MYX4"/>
<gene>
    <name evidence="2" type="ORF">TWF718_005425</name>
</gene>
<accession>A0AAN8MYX4</accession>
<protein>
    <submittedName>
        <fullName evidence="2">Uncharacterized protein</fullName>
    </submittedName>
</protein>
<evidence type="ECO:0000313" key="3">
    <source>
        <dbReference type="Proteomes" id="UP001313282"/>
    </source>
</evidence>
<dbReference type="EMBL" id="JAVHNR010000003">
    <property type="protein sequence ID" value="KAK6347587.1"/>
    <property type="molecule type" value="Genomic_DNA"/>
</dbReference>
<feature type="signal peptide" evidence="1">
    <location>
        <begin position="1"/>
        <end position="19"/>
    </location>
</feature>
<sequence length="525" mass="55718">MRFAIGAFALLALSSGVSAQCDGSCQCEVDSCFRDLAGPLPFPPQPAISDCRDFLWVHSTWGSETSTITSWVTNGVVTEVISETEISTVSEGTTTVETITNTVTETETTTSGAGSFTGAPITTVVAPLRRRRRKRQANIPAYASACGGSIGYSSACTCIGVSADGTTWTEVPTVTTTITSTVASTETVSETETVLTTVVGDFAGATETSTLEKTATEQVIQPQYTSFVLQLTNDDANGAGKGYFLRWAADPGNSNRRRLMVTANVEDATLYKADGSGVVSTQVGGYGFARDATSTGPGLWQESASGKVGWLDYVCNINADRLFSCNDAGRAFMSFDPSDGSKMRVWTYIHNIFSMGNVGPLVIAAVPQDTTTIAPAAAISVRVRARSTGNGIYNGQYIGIADQDSQPFQRVRFYDSTANAVTFKADPTRGNLLGPNNAPFSAQVPTAAQPMPFLLGGYDNTRVIHHVLADFSTLGVTVDYPSQVRHLGAVIVNPGDTGVPFFRVHLNTNMLADEQGPLTLEIEIL</sequence>
<keyword evidence="3" id="KW-1185">Reference proteome</keyword>
<feature type="chain" id="PRO_5042845229" evidence="1">
    <location>
        <begin position="20"/>
        <end position="525"/>
    </location>
</feature>
<organism evidence="2 3">
    <name type="scientific">Orbilia javanica</name>
    <dbReference type="NCBI Taxonomy" id="47235"/>
    <lineage>
        <taxon>Eukaryota</taxon>
        <taxon>Fungi</taxon>
        <taxon>Dikarya</taxon>
        <taxon>Ascomycota</taxon>
        <taxon>Pezizomycotina</taxon>
        <taxon>Orbiliomycetes</taxon>
        <taxon>Orbiliales</taxon>
        <taxon>Orbiliaceae</taxon>
        <taxon>Orbilia</taxon>
    </lineage>
</organism>
<name>A0AAN8MYX4_9PEZI</name>
<evidence type="ECO:0000313" key="2">
    <source>
        <dbReference type="EMBL" id="KAK6347587.1"/>
    </source>
</evidence>